<dbReference type="GO" id="GO:0022857">
    <property type="term" value="F:transmembrane transporter activity"/>
    <property type="evidence" value="ECO:0007669"/>
    <property type="project" value="TreeGrafter"/>
</dbReference>
<evidence type="ECO:0000313" key="9">
    <source>
        <dbReference type="Proteomes" id="UP001304419"/>
    </source>
</evidence>
<dbReference type="InterPro" id="IPR017911">
    <property type="entry name" value="MacB-like_ATP-bd"/>
</dbReference>
<dbReference type="GO" id="GO:0005524">
    <property type="term" value="F:ATP binding"/>
    <property type="evidence" value="ECO:0007669"/>
    <property type="project" value="UniProtKB-KW"/>
</dbReference>
<dbReference type="FunFam" id="3.40.50.300:FF:000032">
    <property type="entry name" value="Export ABC transporter ATP-binding protein"/>
    <property type="match status" value="1"/>
</dbReference>
<dbReference type="AlphaFoldDB" id="A0A8I2KSQ3"/>
<name>A0A8I2KSQ3_9GAMM</name>
<dbReference type="EMBL" id="CP137578">
    <property type="protein sequence ID" value="WOX28814.1"/>
    <property type="molecule type" value="Genomic_DNA"/>
</dbReference>
<dbReference type="RefSeq" id="WP_039491551.1">
    <property type="nucleotide sequence ID" value="NZ_CBCSDF010000032.1"/>
</dbReference>
<feature type="domain" description="ABC transporter" evidence="5">
    <location>
        <begin position="6"/>
        <end position="235"/>
    </location>
</feature>
<keyword evidence="3 6" id="KW-0067">ATP-binding</keyword>
<evidence type="ECO:0000259" key="5">
    <source>
        <dbReference type="PROSITE" id="PS50893"/>
    </source>
</evidence>
<evidence type="ECO:0000256" key="3">
    <source>
        <dbReference type="ARBA" id="ARBA00022840"/>
    </source>
</evidence>
<sequence>MSKPILTMKGISKVYRTGEMDTYALKDINLTINQGDFISISGPSGCGKSTLLSLLGLLDVPDSGQYFIGDQDVSNLSLTEAAYVRCEKLGFVFQSFNLIDELSLFENVAMPLRYRREKLSEKAIQEKVMHSLSTVDMTHRSAHKPNQLSGGQQQRAAIARALVGSPTLLLIDEATGNLDSKNSDQVMEMFIRLNDEGTTLCMVTHDTHCADMAKRRLDLLDGKLENSSIVEQISV</sequence>
<dbReference type="EMBL" id="WEIA01000031">
    <property type="protein sequence ID" value="NLR24353.1"/>
    <property type="molecule type" value="Genomic_DNA"/>
</dbReference>
<keyword evidence="9" id="KW-1185">Reference proteome</keyword>
<keyword evidence="1" id="KW-0813">Transport</keyword>
<dbReference type="InterPro" id="IPR003439">
    <property type="entry name" value="ABC_transporter-like_ATP-bd"/>
</dbReference>
<dbReference type="GO" id="GO:1902495">
    <property type="term" value="C:transmembrane transporter complex"/>
    <property type="evidence" value="ECO:0007669"/>
    <property type="project" value="UniProtKB-ARBA"/>
</dbReference>
<proteinExistence type="inferred from homology"/>
<dbReference type="Gene3D" id="3.40.50.300">
    <property type="entry name" value="P-loop containing nucleotide triphosphate hydrolases"/>
    <property type="match status" value="1"/>
</dbReference>
<reference evidence="7 9" key="2">
    <citation type="submission" date="2023-10" db="EMBL/GenBank/DDBJ databases">
        <title>To unveil natural product biosynthetic capacity in Pseudoalteromonas.</title>
        <authorList>
            <person name="Wang J."/>
        </authorList>
    </citation>
    <scope>NUCLEOTIDE SEQUENCE [LARGE SCALE GENOMIC DNA]</scope>
    <source>
        <strain evidence="7 9">DSM 15914</strain>
    </source>
</reference>
<evidence type="ECO:0000313" key="7">
    <source>
        <dbReference type="EMBL" id="WOX28814.1"/>
    </source>
</evidence>
<evidence type="ECO:0000313" key="8">
    <source>
        <dbReference type="Proteomes" id="UP000646877"/>
    </source>
</evidence>
<dbReference type="PANTHER" id="PTHR24220:SF648">
    <property type="entry name" value="ABC TRANSPORTER ATP-BINDING PROTEIN YTRE"/>
    <property type="match status" value="1"/>
</dbReference>
<dbReference type="PANTHER" id="PTHR24220">
    <property type="entry name" value="IMPORT ATP-BINDING PROTEIN"/>
    <property type="match status" value="1"/>
</dbReference>
<evidence type="ECO:0000313" key="6">
    <source>
        <dbReference type="EMBL" id="NLR24353.1"/>
    </source>
</evidence>
<gene>
    <name evidence="6" type="ORF">F9Y85_24210</name>
    <name evidence="7" type="ORF">R5H13_00595</name>
</gene>
<organism evidence="6 8">
    <name type="scientific">Pseudoalteromonas maricaloris</name>
    <dbReference type="NCBI Taxonomy" id="184924"/>
    <lineage>
        <taxon>Bacteria</taxon>
        <taxon>Pseudomonadati</taxon>
        <taxon>Pseudomonadota</taxon>
        <taxon>Gammaproteobacteria</taxon>
        <taxon>Alteromonadales</taxon>
        <taxon>Pseudoalteromonadaceae</taxon>
        <taxon>Pseudoalteromonas</taxon>
    </lineage>
</organism>
<accession>A0A8I2KSQ3</accession>
<dbReference type="CDD" id="cd03255">
    <property type="entry name" value="ABC_MJ0796_LolCDE_FtsE"/>
    <property type="match status" value="1"/>
</dbReference>
<dbReference type="SMART" id="SM00382">
    <property type="entry name" value="AAA"/>
    <property type="match status" value="1"/>
</dbReference>
<dbReference type="InterPro" id="IPR015854">
    <property type="entry name" value="ABC_transpr_LolD-like"/>
</dbReference>
<reference evidence="6" key="1">
    <citation type="submission" date="2019-10" db="EMBL/GenBank/DDBJ databases">
        <authorList>
            <person name="Paulsen S."/>
        </authorList>
    </citation>
    <scope>NUCLEOTIDE SEQUENCE</scope>
    <source>
        <strain evidence="6">LMG 19692</strain>
    </source>
</reference>
<dbReference type="Proteomes" id="UP001304419">
    <property type="component" value="Chromosome 1"/>
</dbReference>
<dbReference type="GeneID" id="98334122"/>
<evidence type="ECO:0000256" key="4">
    <source>
        <dbReference type="ARBA" id="ARBA00038388"/>
    </source>
</evidence>
<dbReference type="SUPFAM" id="SSF52540">
    <property type="entry name" value="P-loop containing nucleoside triphosphate hydrolases"/>
    <property type="match status" value="1"/>
</dbReference>
<evidence type="ECO:0000256" key="1">
    <source>
        <dbReference type="ARBA" id="ARBA00022448"/>
    </source>
</evidence>
<dbReference type="PROSITE" id="PS00211">
    <property type="entry name" value="ABC_TRANSPORTER_1"/>
    <property type="match status" value="1"/>
</dbReference>
<dbReference type="Proteomes" id="UP000646877">
    <property type="component" value="Unassembled WGS sequence"/>
</dbReference>
<comment type="similarity">
    <text evidence="4">Belongs to the ABC transporter superfamily. Macrolide exporter (TC 3.A.1.122) family.</text>
</comment>
<protein>
    <submittedName>
        <fullName evidence="6">ABC transporter ATP-binding protein</fullName>
    </submittedName>
</protein>
<dbReference type="PROSITE" id="PS50893">
    <property type="entry name" value="ABC_TRANSPORTER_2"/>
    <property type="match status" value="1"/>
</dbReference>
<dbReference type="InterPro" id="IPR027417">
    <property type="entry name" value="P-loop_NTPase"/>
</dbReference>
<dbReference type="GO" id="GO:0016887">
    <property type="term" value="F:ATP hydrolysis activity"/>
    <property type="evidence" value="ECO:0007669"/>
    <property type="project" value="InterPro"/>
</dbReference>
<dbReference type="GO" id="GO:0005886">
    <property type="term" value="C:plasma membrane"/>
    <property type="evidence" value="ECO:0007669"/>
    <property type="project" value="TreeGrafter"/>
</dbReference>
<dbReference type="Pfam" id="PF00005">
    <property type="entry name" value="ABC_tran"/>
    <property type="match status" value="1"/>
</dbReference>
<keyword evidence="2" id="KW-0547">Nucleotide-binding</keyword>
<evidence type="ECO:0000256" key="2">
    <source>
        <dbReference type="ARBA" id="ARBA00022741"/>
    </source>
</evidence>
<dbReference type="InterPro" id="IPR017871">
    <property type="entry name" value="ABC_transporter-like_CS"/>
</dbReference>
<dbReference type="InterPro" id="IPR003593">
    <property type="entry name" value="AAA+_ATPase"/>
</dbReference>